<dbReference type="AlphaFoldDB" id="A0A3E2GTC4"/>
<reference evidence="2 3" key="1">
    <citation type="submission" date="2018-05" db="EMBL/GenBank/DDBJ databases">
        <title>Draft genome sequence of Scytalidium lignicola DSM 105466, a ubiquitous saprotrophic fungus.</title>
        <authorList>
            <person name="Buettner E."/>
            <person name="Gebauer A.M."/>
            <person name="Hofrichter M."/>
            <person name="Liers C."/>
            <person name="Kellner H."/>
        </authorList>
    </citation>
    <scope>NUCLEOTIDE SEQUENCE [LARGE SCALE GENOMIC DNA]</scope>
    <source>
        <strain evidence="2 3">DSM 105466</strain>
    </source>
</reference>
<keyword evidence="3" id="KW-1185">Reference proteome</keyword>
<feature type="non-terminal residue" evidence="2">
    <location>
        <position position="1007"/>
    </location>
</feature>
<organism evidence="2 3">
    <name type="scientific">Scytalidium lignicola</name>
    <name type="common">Hyphomycete</name>
    <dbReference type="NCBI Taxonomy" id="5539"/>
    <lineage>
        <taxon>Eukaryota</taxon>
        <taxon>Fungi</taxon>
        <taxon>Dikarya</taxon>
        <taxon>Ascomycota</taxon>
        <taxon>Pezizomycotina</taxon>
        <taxon>Leotiomycetes</taxon>
        <taxon>Leotiomycetes incertae sedis</taxon>
        <taxon>Scytalidium</taxon>
    </lineage>
</organism>
<comment type="caution">
    <text evidence="2">The sequence shown here is derived from an EMBL/GenBank/DDBJ whole genome shotgun (WGS) entry which is preliminary data.</text>
</comment>
<dbReference type="InterPro" id="IPR008979">
    <property type="entry name" value="Galactose-bd-like_sf"/>
</dbReference>
<feature type="chain" id="PRO_5017832319" description="Secreted protein" evidence="1">
    <location>
        <begin position="27"/>
        <end position="1007"/>
    </location>
</feature>
<dbReference type="PANTHER" id="PTHR36848:SF2">
    <property type="entry name" value="SECRETED PROTEIN"/>
    <property type="match status" value="1"/>
</dbReference>
<feature type="non-terminal residue" evidence="2">
    <location>
        <position position="1"/>
    </location>
</feature>
<dbReference type="OMA" id="YERYTNQ"/>
<dbReference type="InterPro" id="IPR053161">
    <property type="entry name" value="Ulvan_degrading_GH"/>
</dbReference>
<feature type="signal peptide" evidence="1">
    <location>
        <begin position="1"/>
        <end position="26"/>
    </location>
</feature>
<gene>
    <name evidence="2" type="ORF">B7463_g11914</name>
</gene>
<dbReference type="SUPFAM" id="SSF49785">
    <property type="entry name" value="Galactose-binding domain-like"/>
    <property type="match status" value="1"/>
</dbReference>
<evidence type="ECO:0000313" key="3">
    <source>
        <dbReference type="Proteomes" id="UP000258309"/>
    </source>
</evidence>
<name>A0A3E2GTC4_SCYLI</name>
<dbReference type="STRING" id="5539.A0A3E2GTC4"/>
<protein>
    <recommendedName>
        <fullName evidence="4">Secreted protein</fullName>
    </recommendedName>
</protein>
<accession>A0A3E2GTC4</accession>
<dbReference type="OrthoDB" id="2588159at2759"/>
<evidence type="ECO:0008006" key="4">
    <source>
        <dbReference type="Google" id="ProtNLM"/>
    </source>
</evidence>
<proteinExistence type="predicted"/>
<dbReference type="EMBL" id="NCSJ02000449">
    <property type="protein sequence ID" value="RFU24424.1"/>
    <property type="molecule type" value="Genomic_DNA"/>
</dbReference>
<evidence type="ECO:0000256" key="1">
    <source>
        <dbReference type="SAM" id="SignalP"/>
    </source>
</evidence>
<dbReference type="PANTHER" id="PTHR36848">
    <property type="entry name" value="DNA-BINDING PROTEIN (PUTATIVE SECRETED PROTEIN)-RELATED"/>
    <property type="match status" value="1"/>
</dbReference>
<sequence length="1007" mass="111483">MIASSMGRQALLTLAMFTCSFRTASAETSLLPGFISPLVKYRPKFRYWLPDASVSPDSVANDVHSLKSAGAGGIEFLPFYAYGLGDPNHLPTNWSTYGFGTPAFKKVFTAALRATKEAGLHLDFALGVSQGQGVPSDPGTQGLAMELVYGYVEIGKGQTYYGSVPKPNIDWNFPPFLVQFENIDELWGPNKLVGVVGAGVKSTLQNQSVVLLDESTLVDLTDSVRNGIIHWTASHKRDNSILFAFYERYTNQRSSVSAANAETVIGNGSWVVDHFSASGVQKMTRFWEENVLNHEIRDLISKVVEHSWEDSMEMQASLLWSSNFLTKFKKNRGYSAVPYLPLFFHRSNQYDGLLPPYNSTFLLSEADAANGGKHVQDYRLTLNEGYQDFLKIYQSWAAGLGIKHSCQPAYGQPLDMVRPPPRRKMQFQCSQPSKAADVPFIPTPELESLGFNNNIDMYRQFTGAAHISGRNVISTEIGAVLTGAYTQTVPSLLNIFRGSWAAGVNRMVIHGFSYNGAYPGTTWPGYTAWWYLYGEQWNERQPAWRHLNDTFMYIARNNLVLQTGVPQLDLAFYYYQDPWNSAEIYPGEDLMHQGYTHEYIGPQNLQSSQASVHRGILAPGGPAYRALVLYNQTQISPAASQKLVEFATAGLPILIVGLVPNITIGTTGQDTVSANINRLVSRFRNVKILEPGQSLTAGLQTLRVKPRVGIQGGGNAEKFYTFWRSDAAAGVNMDSYPYILDAWTGNQSPVTYYKRTRTGLVIPVSLNANQTVILAFTSRKWKDGVYVVSHSQNIEKIYVNDDSHIEAWIGDGSESTISLSNGKTITSQQLNSCSQTLPTFDVGPWDLTMEIYGPSSNLTVLSSITTANIGRLPSLLPWTKITSLKEVSGIGIYVASFQWSEDNLVAIINFGFVANTMRAWVNGILMPPIDPANPELEISGWLVKGENQIKEEVSSTLFNTVKAQAGNIMIAGEGPRNPTYYTIPSYQDFGLLRPVTIKTLRRIIISI</sequence>
<keyword evidence="1" id="KW-0732">Signal</keyword>
<dbReference type="Proteomes" id="UP000258309">
    <property type="component" value="Unassembled WGS sequence"/>
</dbReference>
<dbReference type="Pfam" id="PF17132">
    <property type="entry name" value="Glyco_hydro_106"/>
    <property type="match status" value="1"/>
</dbReference>
<evidence type="ECO:0000313" key="2">
    <source>
        <dbReference type="EMBL" id="RFU24424.1"/>
    </source>
</evidence>